<dbReference type="InterPro" id="IPR011059">
    <property type="entry name" value="Metal-dep_hydrolase_composite"/>
</dbReference>
<sequence length="526" mass="58208">MTERNLHRSDGRLAGGGGAFFIDSPTVIAVDKQHGTTPFTTSLRIAGGQIAEMGTDLRPLPGETVISGKNRLVTPGQVNAHTHNWEAFWRGTQDNLPLELWMLMCYPLLGTEPLAPEMVRLRALLLATESLKSGVTTVVDDAYELPTQRLDHLAAEFAAYSQAGIRANVSGQISDIPFLDTMPFARDYLAPEVQRLADDCSVLSSSDYLRFAQEAIASFDGSGEDERLRFMLGPSAPQRCTAELLIGCGELAAEHDLEFHTHVLETRTQRVHADRDFNGSFIEWFEQLGILSPRLTLAHGVWLRPAELELLSENGCSIAHNPLSNMKLGSGLLPWSQVRRSGINLALGTDGVCSSDTHRLSEVMKSAALVHKITSDDPEEWPTAGEVIEAATLGGARSARLGHKVGSLEPGKSADLVIYDLDTLAFCPRQDVSKQLIYSENGSSIRQVMVAGRMVVEDGETVLVDEAELRRDIAEITPWLHRWQAEAQRANEVFLEGFWKQYRHAVRRWSGSMCSPWHSPHEWRRP</sequence>
<dbReference type="Gene3D" id="2.30.40.10">
    <property type="entry name" value="Urease, subunit C, domain 1"/>
    <property type="match status" value="1"/>
</dbReference>
<dbReference type="Proteomes" id="UP000251047">
    <property type="component" value="Unassembled WGS sequence"/>
</dbReference>
<dbReference type="SUPFAM" id="SSF51556">
    <property type="entry name" value="Metallo-dependent hydrolases"/>
    <property type="match status" value="1"/>
</dbReference>
<organism evidence="3 4">
    <name type="scientific">Corynebacterium heidelbergense</name>
    <dbReference type="NCBI Taxonomy" id="2055947"/>
    <lineage>
        <taxon>Bacteria</taxon>
        <taxon>Bacillati</taxon>
        <taxon>Actinomycetota</taxon>
        <taxon>Actinomycetes</taxon>
        <taxon>Mycobacteriales</taxon>
        <taxon>Corynebacteriaceae</taxon>
        <taxon>Corynebacterium</taxon>
    </lineage>
</organism>
<dbReference type="InterPro" id="IPR006680">
    <property type="entry name" value="Amidohydro-rel"/>
</dbReference>
<feature type="domain" description="Amidohydrolase-related" evidence="2">
    <location>
        <begin position="72"/>
        <end position="455"/>
    </location>
</feature>
<dbReference type="PANTHER" id="PTHR43794:SF11">
    <property type="entry name" value="AMIDOHYDROLASE-RELATED DOMAIN-CONTAINING PROTEIN"/>
    <property type="match status" value="1"/>
</dbReference>
<keyword evidence="1 3" id="KW-0378">Hydrolase</keyword>
<dbReference type="PANTHER" id="PTHR43794">
    <property type="entry name" value="AMINOHYDROLASE SSNA-RELATED"/>
    <property type="match status" value="1"/>
</dbReference>
<dbReference type="SUPFAM" id="SSF51338">
    <property type="entry name" value="Composite domain of metallo-dependent hydrolases"/>
    <property type="match status" value="1"/>
</dbReference>
<dbReference type="OrthoDB" id="3173428at2"/>
<dbReference type="Pfam" id="PF01979">
    <property type="entry name" value="Amidohydro_1"/>
    <property type="match status" value="1"/>
</dbReference>
<dbReference type="GO" id="GO:0016810">
    <property type="term" value="F:hydrolase activity, acting on carbon-nitrogen (but not peptide) bonds"/>
    <property type="evidence" value="ECO:0007669"/>
    <property type="project" value="InterPro"/>
</dbReference>
<evidence type="ECO:0000259" key="2">
    <source>
        <dbReference type="Pfam" id="PF01979"/>
    </source>
</evidence>
<evidence type="ECO:0000313" key="4">
    <source>
        <dbReference type="Proteomes" id="UP000251047"/>
    </source>
</evidence>
<accession>A0A364V8H0</accession>
<comment type="caution">
    <text evidence="3">The sequence shown here is derived from an EMBL/GenBank/DDBJ whole genome shotgun (WGS) entry which is preliminary data.</text>
</comment>
<protein>
    <submittedName>
        <fullName evidence="3">Amidohydrolase</fullName>
    </submittedName>
</protein>
<evidence type="ECO:0000313" key="3">
    <source>
        <dbReference type="EMBL" id="RAV32963.1"/>
    </source>
</evidence>
<dbReference type="EMBL" id="PHQP01000123">
    <property type="protein sequence ID" value="RAV32963.1"/>
    <property type="molecule type" value="Genomic_DNA"/>
</dbReference>
<dbReference type="Gene3D" id="3.20.20.140">
    <property type="entry name" value="Metal-dependent hydrolases"/>
    <property type="match status" value="1"/>
</dbReference>
<dbReference type="InterPro" id="IPR032466">
    <property type="entry name" value="Metal_Hydrolase"/>
</dbReference>
<reference evidence="3 4" key="1">
    <citation type="journal article" date="2018" name="Syst. Appl. Microbiol.">
        <title>Corynebacterium heidelbergense sp. nov., isolated from the preen glands of Egyptian geese (Alopochen aegyptiacus).</title>
        <authorList>
            <person name="Braun M.S."/>
            <person name="Wang E."/>
            <person name="Zimmermann S."/>
            <person name="Wink M."/>
        </authorList>
    </citation>
    <scope>NUCLEOTIDE SEQUENCE [LARGE SCALE GENOMIC DNA]</scope>
    <source>
        <strain evidence="3 4">DSM 104638</strain>
    </source>
</reference>
<dbReference type="InterPro" id="IPR050287">
    <property type="entry name" value="MTA/SAH_deaminase"/>
</dbReference>
<evidence type="ECO:0000256" key="1">
    <source>
        <dbReference type="ARBA" id="ARBA00022801"/>
    </source>
</evidence>
<dbReference type="RefSeq" id="WP_112770327.1">
    <property type="nucleotide sequence ID" value="NZ_CP063191.1"/>
</dbReference>
<name>A0A364V8H0_9CORY</name>
<dbReference type="AlphaFoldDB" id="A0A364V8H0"/>
<proteinExistence type="predicted"/>
<gene>
    <name evidence="3" type="ORF">CWC39_10080</name>
</gene>